<dbReference type="EMBL" id="FWXV01000001">
    <property type="protein sequence ID" value="SMC65698.1"/>
    <property type="molecule type" value="Genomic_DNA"/>
</dbReference>
<dbReference type="Proteomes" id="UP000192674">
    <property type="component" value="Unassembled WGS sequence"/>
</dbReference>
<dbReference type="Gene3D" id="3.40.50.10140">
    <property type="entry name" value="Toll/interleukin-1 receptor homology (TIR) domain"/>
    <property type="match status" value="1"/>
</dbReference>
<evidence type="ECO:0000313" key="3">
    <source>
        <dbReference type="EMBL" id="SMC65698.1"/>
    </source>
</evidence>
<keyword evidence="1" id="KW-1133">Transmembrane helix</keyword>
<protein>
    <submittedName>
        <fullName evidence="3">WD40 repeat</fullName>
    </submittedName>
</protein>
<dbReference type="InterPro" id="IPR015943">
    <property type="entry name" value="WD40/YVTN_repeat-like_dom_sf"/>
</dbReference>
<feature type="transmembrane region" description="Helical" evidence="1">
    <location>
        <begin position="177"/>
        <end position="196"/>
    </location>
</feature>
<reference evidence="3 4" key="1">
    <citation type="submission" date="2017-04" db="EMBL/GenBank/DDBJ databases">
        <authorList>
            <person name="Afonso C.L."/>
            <person name="Miller P.J."/>
            <person name="Scott M.A."/>
            <person name="Spackman E."/>
            <person name="Goraichik I."/>
            <person name="Dimitrov K.M."/>
            <person name="Suarez D.L."/>
            <person name="Swayne D.E."/>
        </authorList>
    </citation>
    <scope>NUCLEOTIDE SEQUENCE [LARGE SCALE GENOMIC DNA]</scope>
    <source>
        <strain evidence="3 4">DSM 43828</strain>
    </source>
</reference>
<dbReference type="Pfam" id="PF13676">
    <property type="entry name" value="TIR_2"/>
    <property type="match status" value="1"/>
</dbReference>
<dbReference type="AlphaFoldDB" id="A0A1W2AZT8"/>
<organism evidence="3 4">
    <name type="scientific">Kibdelosporangium aridum</name>
    <dbReference type="NCBI Taxonomy" id="2030"/>
    <lineage>
        <taxon>Bacteria</taxon>
        <taxon>Bacillati</taxon>
        <taxon>Actinomycetota</taxon>
        <taxon>Actinomycetes</taxon>
        <taxon>Pseudonocardiales</taxon>
        <taxon>Pseudonocardiaceae</taxon>
        <taxon>Kibdelosporangium</taxon>
    </lineage>
</organism>
<dbReference type="PANTHER" id="PTHR19879">
    <property type="entry name" value="TRANSCRIPTION INITIATION FACTOR TFIID"/>
    <property type="match status" value="1"/>
</dbReference>
<evidence type="ECO:0000256" key="1">
    <source>
        <dbReference type="SAM" id="Phobius"/>
    </source>
</evidence>
<dbReference type="RefSeq" id="WP_160096357.1">
    <property type="nucleotide sequence ID" value="NZ_FWXV01000001.1"/>
</dbReference>
<feature type="domain" description="TIR" evidence="2">
    <location>
        <begin position="1"/>
        <end position="123"/>
    </location>
</feature>
<gene>
    <name evidence="3" type="ORF">SAMN05661093_01198</name>
</gene>
<dbReference type="InterPro" id="IPR000157">
    <property type="entry name" value="TIR_dom"/>
</dbReference>
<sequence length="844" mass="89131">MSKVFLSYSRNDLSKVDAIADVLDQAGVPVWIDRRDIPVSVPWFDEVRDSIMEAPLVVICESLDWYSSEACRLELLAAEEYGKHIEHVDVADQDPVFAGKQIARMYGELSAADHVHAELLGRAGAWARAGRSSRSLALGKALRRLCSVENKTGLPLTPDARDYLRASRKRHRRRRTLALFGASVLAILLPLGQSILKAKDMISEKTAAAAEVFLPTASIGLQLKWDVYGALEQASQRVFQGHTEFLTRNALMDALDVPVPDSSLVAAGRQLVGFTTGEIAADPVVMDTMGGTGSAASKPHQVSEISAGDKGEVLTAPGALCDAEHVAVSPDSQSKVGIRNRRICLSTGKHAPVTATLSSPLTSVAAAGGTVAVGDANGTVHVLNNLVEVGSTTISAGPVDRLKPSHDNQFFAAADGRTGLVHILLAKDGSVYRKISTAQVPSALAFSPDNRVLAVGVGESVELVDLTTGVVKTTLRGGVGLVRDLAWSADGAKVWAVAGDNRVTSWPWRSGRVLFDDATAWFVGLSDVDPSGRVTAFRRDGTIETIDAIDAIDPVNASVTTTRTSQQEVYNGATDSSGTNAAFGLANAVMLRDLGTGSERTVPVPNCLVSSLGFARHTPTVYGACVGGMVVAIDIRSAKVIKTIDIPRLGAQSLAVIPDTDRLLVGGYDGSVFETDSQLTNVATPHPSKNLSPVRTIVVSADGRTALALTDGTGNVGYAFAGHRGVGGDWRWDTMILSGATGTGQEIRAAALTKDGKLGAVGFADGTIEVFLPEDMSPGWHWTEMSGSIRGLQFTGDNQMLLVATRDGMINVIPSCPNCHSIQALAQTADRRVSNARTMGLFTG</sequence>
<dbReference type="InterPro" id="IPR011047">
    <property type="entry name" value="Quinoprotein_ADH-like_sf"/>
</dbReference>
<dbReference type="Gene3D" id="2.130.10.10">
    <property type="entry name" value="YVTN repeat-like/Quinoprotein amine dehydrogenase"/>
    <property type="match status" value="3"/>
</dbReference>
<dbReference type="InterPro" id="IPR001680">
    <property type="entry name" value="WD40_rpt"/>
</dbReference>
<dbReference type="PROSITE" id="PS50104">
    <property type="entry name" value="TIR"/>
    <property type="match status" value="1"/>
</dbReference>
<keyword evidence="1" id="KW-0812">Transmembrane</keyword>
<dbReference type="InterPro" id="IPR035897">
    <property type="entry name" value="Toll_tir_struct_dom_sf"/>
</dbReference>
<keyword evidence="1" id="KW-0472">Membrane</keyword>
<dbReference type="SMART" id="SM00320">
    <property type="entry name" value="WD40"/>
    <property type="match status" value="6"/>
</dbReference>
<name>A0A1W2AZT8_KIBAR</name>
<dbReference type="SUPFAM" id="SSF52200">
    <property type="entry name" value="Toll/Interleukin receptor TIR domain"/>
    <property type="match status" value="1"/>
</dbReference>
<proteinExistence type="predicted"/>
<dbReference type="SUPFAM" id="SSF50998">
    <property type="entry name" value="Quinoprotein alcohol dehydrogenase-like"/>
    <property type="match status" value="1"/>
</dbReference>
<keyword evidence="4" id="KW-1185">Reference proteome</keyword>
<dbReference type="OrthoDB" id="414967at2"/>
<dbReference type="GO" id="GO:0007165">
    <property type="term" value="P:signal transduction"/>
    <property type="evidence" value="ECO:0007669"/>
    <property type="project" value="InterPro"/>
</dbReference>
<evidence type="ECO:0000259" key="2">
    <source>
        <dbReference type="PROSITE" id="PS50104"/>
    </source>
</evidence>
<dbReference type="PANTHER" id="PTHR19879:SF9">
    <property type="entry name" value="TRANSCRIPTION INITIATION FACTOR TFIID SUBUNIT 5"/>
    <property type="match status" value="1"/>
</dbReference>
<accession>A0A1W2AZT8</accession>
<evidence type="ECO:0000313" key="4">
    <source>
        <dbReference type="Proteomes" id="UP000192674"/>
    </source>
</evidence>